<dbReference type="SMART" id="SM00062">
    <property type="entry name" value="PBPb"/>
    <property type="match status" value="1"/>
</dbReference>
<organism evidence="3 4">
    <name type="scientific">Inhella crocodyli</name>
    <dbReference type="NCBI Taxonomy" id="2499851"/>
    <lineage>
        <taxon>Bacteria</taxon>
        <taxon>Pseudomonadati</taxon>
        <taxon>Pseudomonadota</taxon>
        <taxon>Betaproteobacteria</taxon>
        <taxon>Burkholderiales</taxon>
        <taxon>Sphaerotilaceae</taxon>
        <taxon>Inhella</taxon>
    </lineage>
</organism>
<dbReference type="PANTHER" id="PTHR35936">
    <property type="entry name" value="MEMBRANE-BOUND LYTIC MUREIN TRANSGLYCOSYLASE F"/>
    <property type="match status" value="1"/>
</dbReference>
<protein>
    <submittedName>
        <fullName evidence="3">Amino acid ABC transporter substrate-binding protein</fullName>
    </submittedName>
</protein>
<dbReference type="AlphaFoldDB" id="A0A3S2VB52"/>
<sequence length="288" mass="31720">MGTRAHGPWPQREPSATLRAMPVPSLVLRRLLLGLALLALGAAAAQACTKRLRWNDDPPYSMRLPDGRIGGWSVELAQAVLQRMGCQVVLEEMPFARALAELRSGHLDMLDGAFPLPERQAYAHFSAPVLRSRNLVFIRRSDLPRFHAQSLAELFESGWQFGAQVGVVYGPAYAALQQDARFRAKLQSVPRRSSLWQMLALGRVDVVMADELSAVHELAAARLSADIVPTALVVSDEPATMAFSRATTDASFVQRYDAVLREMQADGSYERLRQRHGLGATAQPPSRP</sequence>
<evidence type="ECO:0000259" key="2">
    <source>
        <dbReference type="SMART" id="SM00062"/>
    </source>
</evidence>
<dbReference type="PANTHER" id="PTHR35936:SF35">
    <property type="entry name" value="L-CYSTINE-BINDING PROTEIN TCYJ"/>
    <property type="match status" value="1"/>
</dbReference>
<dbReference type="InterPro" id="IPR001638">
    <property type="entry name" value="Solute-binding_3/MltF_N"/>
</dbReference>
<proteinExistence type="predicted"/>
<reference evidence="3 4" key="1">
    <citation type="submission" date="2019-01" db="EMBL/GenBank/DDBJ databases">
        <authorList>
            <person name="Chen W.-M."/>
        </authorList>
    </citation>
    <scope>NUCLEOTIDE SEQUENCE [LARGE SCALE GENOMIC DNA]</scope>
    <source>
        <strain evidence="3 4">CCP-18</strain>
    </source>
</reference>
<dbReference type="OrthoDB" id="8583266at2"/>
<dbReference type="SUPFAM" id="SSF53850">
    <property type="entry name" value="Periplasmic binding protein-like II"/>
    <property type="match status" value="1"/>
</dbReference>
<keyword evidence="4" id="KW-1185">Reference proteome</keyword>
<dbReference type="Proteomes" id="UP000288587">
    <property type="component" value="Unassembled WGS sequence"/>
</dbReference>
<dbReference type="EMBL" id="SACM01000006">
    <property type="protein sequence ID" value="RVT82430.1"/>
    <property type="molecule type" value="Genomic_DNA"/>
</dbReference>
<evidence type="ECO:0000313" key="4">
    <source>
        <dbReference type="Proteomes" id="UP000288587"/>
    </source>
</evidence>
<evidence type="ECO:0000256" key="1">
    <source>
        <dbReference type="ARBA" id="ARBA00022729"/>
    </source>
</evidence>
<comment type="caution">
    <text evidence="3">The sequence shown here is derived from an EMBL/GenBank/DDBJ whole genome shotgun (WGS) entry which is preliminary data.</text>
</comment>
<gene>
    <name evidence="3" type="ORF">EOD73_17000</name>
</gene>
<name>A0A3S2VB52_9BURK</name>
<feature type="domain" description="Solute-binding protein family 3/N-terminal" evidence="2">
    <location>
        <begin position="55"/>
        <end position="280"/>
    </location>
</feature>
<evidence type="ECO:0000313" key="3">
    <source>
        <dbReference type="EMBL" id="RVT82430.1"/>
    </source>
</evidence>
<accession>A0A3S2VB52</accession>
<dbReference type="Gene3D" id="3.40.190.10">
    <property type="entry name" value="Periplasmic binding protein-like II"/>
    <property type="match status" value="2"/>
</dbReference>
<keyword evidence="1" id="KW-0732">Signal</keyword>
<dbReference type="Pfam" id="PF00497">
    <property type="entry name" value="SBP_bac_3"/>
    <property type="match status" value="1"/>
</dbReference>